<dbReference type="EMBL" id="FOHB01000005">
    <property type="protein sequence ID" value="SES32405.1"/>
    <property type="molecule type" value="Genomic_DNA"/>
</dbReference>
<keyword evidence="2" id="KW-0964">Secreted</keyword>
<gene>
    <name evidence="7" type="ORF">SAMN05216199_2855</name>
</gene>
<dbReference type="NCBIfam" id="TIGR01167">
    <property type="entry name" value="LPXTG_anchor"/>
    <property type="match status" value="1"/>
</dbReference>
<protein>
    <submittedName>
        <fullName evidence="7">LPXTG-motif cell wall anchor domain-containing protein</fullName>
    </submittedName>
</protein>
<evidence type="ECO:0000313" key="7">
    <source>
        <dbReference type="EMBL" id="SES32405.1"/>
    </source>
</evidence>
<keyword evidence="8" id="KW-1185">Reference proteome</keyword>
<keyword evidence="4" id="KW-0572">Peptidoglycan-anchor</keyword>
<feature type="transmembrane region" description="Helical" evidence="5">
    <location>
        <begin position="107"/>
        <end position="127"/>
    </location>
</feature>
<dbReference type="RefSeq" id="WP_091759318.1">
    <property type="nucleotide sequence ID" value="NZ_FOHB01000005.1"/>
</dbReference>
<dbReference type="Proteomes" id="UP000199019">
    <property type="component" value="Unassembled WGS sequence"/>
</dbReference>
<evidence type="ECO:0000256" key="4">
    <source>
        <dbReference type="ARBA" id="ARBA00023088"/>
    </source>
</evidence>
<evidence type="ECO:0000256" key="3">
    <source>
        <dbReference type="ARBA" id="ARBA00022729"/>
    </source>
</evidence>
<dbReference type="STRING" id="587636.SAMN05216199_2855"/>
<evidence type="ECO:0000256" key="5">
    <source>
        <dbReference type="SAM" id="Phobius"/>
    </source>
</evidence>
<evidence type="ECO:0000256" key="2">
    <source>
        <dbReference type="ARBA" id="ARBA00022525"/>
    </source>
</evidence>
<proteinExistence type="predicted"/>
<keyword evidence="1" id="KW-0134">Cell wall</keyword>
<evidence type="ECO:0000313" key="8">
    <source>
        <dbReference type="Proteomes" id="UP000199019"/>
    </source>
</evidence>
<keyword evidence="5" id="KW-0472">Membrane</keyword>
<organism evidence="7 8">
    <name type="scientific">Pedococcus cremeus</name>
    <dbReference type="NCBI Taxonomy" id="587636"/>
    <lineage>
        <taxon>Bacteria</taxon>
        <taxon>Bacillati</taxon>
        <taxon>Actinomycetota</taxon>
        <taxon>Actinomycetes</taxon>
        <taxon>Micrococcales</taxon>
        <taxon>Intrasporangiaceae</taxon>
        <taxon>Pedococcus</taxon>
    </lineage>
</organism>
<keyword evidence="5" id="KW-1133">Transmembrane helix</keyword>
<evidence type="ECO:0000259" key="6">
    <source>
        <dbReference type="PROSITE" id="PS50847"/>
    </source>
</evidence>
<feature type="domain" description="Gram-positive cocci surface proteins LPxTG" evidence="6">
    <location>
        <begin position="100"/>
        <end position="134"/>
    </location>
</feature>
<dbReference type="AlphaFoldDB" id="A0A1H9WEZ4"/>
<name>A0A1H9WEZ4_9MICO</name>
<keyword evidence="3" id="KW-0732">Signal</keyword>
<dbReference type="PROSITE" id="PS50847">
    <property type="entry name" value="GRAM_POS_ANCHORING"/>
    <property type="match status" value="1"/>
</dbReference>
<keyword evidence="5" id="KW-0812">Transmembrane</keyword>
<evidence type="ECO:0000256" key="1">
    <source>
        <dbReference type="ARBA" id="ARBA00022512"/>
    </source>
</evidence>
<reference evidence="8" key="1">
    <citation type="submission" date="2016-10" db="EMBL/GenBank/DDBJ databases">
        <authorList>
            <person name="Varghese N."/>
            <person name="Submissions S."/>
        </authorList>
    </citation>
    <scope>NUCLEOTIDE SEQUENCE [LARGE SCALE GENOMIC DNA]</scope>
    <source>
        <strain evidence="8">CGMCC 1.6963</strain>
    </source>
</reference>
<accession>A0A1H9WEZ4</accession>
<dbReference type="InterPro" id="IPR019931">
    <property type="entry name" value="LPXTG_anchor"/>
</dbReference>
<sequence>MAIRADAHASFSRAEAVPSGDGTVLAELPVRASSQDPNQLFTARPGPAYVFVDCRASGDWATGGTTPVGVGVGKFTITAAPAAAPVPAVGDRPASATPQLANTGSDAAPMTALAAALVLAGVGAHLLRRRRTTA</sequence>